<dbReference type="InterPro" id="IPR035427">
    <property type="entry name" value="Tim10-like_dom_sf"/>
</dbReference>
<gene>
    <name evidence="7" type="ORF">D9619_003044</name>
</gene>
<dbReference type="Pfam" id="PF02953">
    <property type="entry name" value="zf-Tim10_DDP"/>
    <property type="match status" value="1"/>
</dbReference>
<dbReference type="OrthoDB" id="344165at2759"/>
<organism evidence="7 8">
    <name type="scientific">Psilocybe cf. subviscida</name>
    <dbReference type="NCBI Taxonomy" id="2480587"/>
    <lineage>
        <taxon>Eukaryota</taxon>
        <taxon>Fungi</taxon>
        <taxon>Dikarya</taxon>
        <taxon>Basidiomycota</taxon>
        <taxon>Agaricomycotina</taxon>
        <taxon>Agaricomycetes</taxon>
        <taxon>Agaricomycetidae</taxon>
        <taxon>Agaricales</taxon>
        <taxon>Agaricineae</taxon>
        <taxon>Strophariaceae</taxon>
        <taxon>Psilocybe</taxon>
    </lineage>
</organism>
<keyword evidence="2 5" id="KW-0472">Membrane</keyword>
<keyword evidence="3 5" id="KW-0653">Protein transport</keyword>
<feature type="domain" description="Tim10-like" evidence="6">
    <location>
        <begin position="67"/>
        <end position="128"/>
    </location>
</feature>
<keyword evidence="4 5" id="KW-0811">Translocation</keyword>
<reference evidence="7 8" key="1">
    <citation type="journal article" date="2020" name="ISME J.">
        <title>Uncovering the hidden diversity of litter-decomposition mechanisms in mushroom-forming fungi.</title>
        <authorList>
            <person name="Floudas D."/>
            <person name="Bentzer J."/>
            <person name="Ahren D."/>
            <person name="Johansson T."/>
            <person name="Persson P."/>
            <person name="Tunlid A."/>
        </authorList>
    </citation>
    <scope>NUCLEOTIDE SEQUENCE [LARGE SCALE GENOMIC DNA]</scope>
    <source>
        <strain evidence="7 8">CBS 101986</strain>
    </source>
</reference>
<evidence type="ECO:0000313" key="8">
    <source>
        <dbReference type="Proteomes" id="UP000567179"/>
    </source>
</evidence>
<protein>
    <recommendedName>
        <fullName evidence="5">Mitochondrial import inner membrane translocase subunit</fullName>
    </recommendedName>
</protein>
<comment type="subcellular location">
    <subcellularLocation>
        <location evidence="5">Mitochondrion inner membrane</location>
        <topology evidence="5">Peripheral membrane protein</topology>
        <orientation evidence="5">Intermembrane side</orientation>
    </subcellularLocation>
</comment>
<evidence type="ECO:0000256" key="1">
    <source>
        <dbReference type="ARBA" id="ARBA00006720"/>
    </source>
</evidence>
<evidence type="ECO:0000313" key="7">
    <source>
        <dbReference type="EMBL" id="KAF5312684.1"/>
    </source>
</evidence>
<comment type="caution">
    <text evidence="7">The sequence shown here is derived from an EMBL/GenBank/DDBJ whole genome shotgun (WGS) entry which is preliminary data.</text>
</comment>
<evidence type="ECO:0000256" key="3">
    <source>
        <dbReference type="ARBA" id="ARBA00022927"/>
    </source>
</evidence>
<accession>A0A8H5AXB9</accession>
<keyword evidence="2 5" id="KW-0999">Mitochondrion inner membrane</keyword>
<keyword evidence="5" id="KW-0496">Mitochondrion</keyword>
<comment type="similarity">
    <text evidence="1 5">Belongs to the small Tim family.</text>
</comment>
<dbReference type="AlphaFoldDB" id="A0A8H5AXB9"/>
<sequence>MLEKESVEGVATMGRVVGTPSPFIAAQVRRLYVSRLSYFHGSSRQRILLDTVMDKFDEATQKELSTFLNQEQARAKMNSSIHELTGVCWTKCVTGTPGRSFSRTESNCLANCVDRFFDASLYMVKEVQDKVF</sequence>
<keyword evidence="5" id="KW-1015">Disulfide bond</keyword>
<dbReference type="SUPFAM" id="SSF144122">
    <property type="entry name" value="Tim10-like"/>
    <property type="match status" value="1"/>
</dbReference>
<dbReference type="EMBL" id="JAACJJ010000056">
    <property type="protein sequence ID" value="KAF5312684.1"/>
    <property type="molecule type" value="Genomic_DNA"/>
</dbReference>
<comment type="domain">
    <text evidence="5">The twin CX3C motif contains 4 conserved Cys residues that form 2 disulfide bonds in the mitochondrial intermembrane space.</text>
</comment>
<keyword evidence="8" id="KW-1185">Reference proteome</keyword>
<evidence type="ECO:0000256" key="5">
    <source>
        <dbReference type="RuleBase" id="RU367043"/>
    </source>
</evidence>
<evidence type="ECO:0000256" key="4">
    <source>
        <dbReference type="ARBA" id="ARBA00023010"/>
    </source>
</evidence>
<comment type="function">
    <text evidence="5">Mitochondrial intermembrane chaperone that participates in the import and insertion of some multi-pass transmembrane proteins into the mitochondrial inner membrane. Also required for the transfer of beta-barrel precursors from the TOM complex to the sorting and assembly machinery (SAM complex) of the outer membrane. Acts as a chaperone-like protein that protects the hydrophobic precursors from aggregation and guide them through the mitochondrial intermembrane space.</text>
</comment>
<evidence type="ECO:0000259" key="6">
    <source>
        <dbReference type="Pfam" id="PF02953"/>
    </source>
</evidence>
<comment type="subunit">
    <text evidence="5">Heterohexamer.</text>
</comment>
<proteinExistence type="inferred from homology"/>
<dbReference type="Gene3D" id="1.10.287.810">
    <property type="entry name" value="Mitochondrial import inner membrane translocase subunit tim13 like domains"/>
    <property type="match status" value="1"/>
</dbReference>
<keyword evidence="5" id="KW-0143">Chaperone</keyword>
<name>A0A8H5AXB9_9AGAR</name>
<dbReference type="GO" id="GO:0005743">
    <property type="term" value="C:mitochondrial inner membrane"/>
    <property type="evidence" value="ECO:0007669"/>
    <property type="project" value="UniProtKB-SubCell"/>
</dbReference>
<evidence type="ECO:0000256" key="2">
    <source>
        <dbReference type="ARBA" id="ARBA00022792"/>
    </source>
</evidence>
<dbReference type="GO" id="GO:0015031">
    <property type="term" value="P:protein transport"/>
    <property type="evidence" value="ECO:0007669"/>
    <property type="project" value="UniProtKB-KW"/>
</dbReference>
<dbReference type="InterPro" id="IPR004217">
    <property type="entry name" value="Tim10-like"/>
</dbReference>
<keyword evidence="5" id="KW-0813">Transport</keyword>
<dbReference type="Proteomes" id="UP000567179">
    <property type="component" value="Unassembled WGS sequence"/>
</dbReference>